<dbReference type="PANTHER" id="PTHR12835">
    <property type="entry name" value="BIOTIN PROTEIN LIGASE"/>
    <property type="match status" value="1"/>
</dbReference>
<dbReference type="GO" id="GO:0004077">
    <property type="term" value="F:biotin--[biotin carboxyl-carrier protein] ligase activity"/>
    <property type="evidence" value="ECO:0007669"/>
    <property type="project" value="UniProtKB-EC"/>
</dbReference>
<evidence type="ECO:0000256" key="6">
    <source>
        <dbReference type="ARBA" id="ARBA00047846"/>
    </source>
</evidence>
<keyword evidence="4" id="KW-0092">Biotin</keyword>
<evidence type="ECO:0000259" key="7">
    <source>
        <dbReference type="PROSITE" id="PS51733"/>
    </source>
</evidence>
<dbReference type="GO" id="GO:0005524">
    <property type="term" value="F:ATP binding"/>
    <property type="evidence" value="ECO:0007669"/>
    <property type="project" value="UniProtKB-KW"/>
</dbReference>
<keyword evidence="9" id="KW-1185">Reference proteome</keyword>
<name>A0A7W6BJM4_9SPHN</name>
<keyword evidence="2" id="KW-0547">Nucleotide-binding</keyword>
<comment type="catalytic activity">
    <reaction evidence="6">
        <text>biotin + L-lysyl-[protein] + ATP = N(6)-biotinyl-L-lysyl-[protein] + AMP + diphosphate + H(+)</text>
        <dbReference type="Rhea" id="RHEA:11756"/>
        <dbReference type="Rhea" id="RHEA-COMP:9752"/>
        <dbReference type="Rhea" id="RHEA-COMP:10505"/>
        <dbReference type="ChEBI" id="CHEBI:15378"/>
        <dbReference type="ChEBI" id="CHEBI:29969"/>
        <dbReference type="ChEBI" id="CHEBI:30616"/>
        <dbReference type="ChEBI" id="CHEBI:33019"/>
        <dbReference type="ChEBI" id="CHEBI:57586"/>
        <dbReference type="ChEBI" id="CHEBI:83144"/>
        <dbReference type="ChEBI" id="CHEBI:456215"/>
        <dbReference type="EC" id="6.3.4.15"/>
    </reaction>
</comment>
<keyword evidence="1 8" id="KW-0436">Ligase</keyword>
<proteinExistence type="predicted"/>
<feature type="domain" description="BPL/LPL catalytic" evidence="7">
    <location>
        <begin position="8"/>
        <end position="181"/>
    </location>
</feature>
<evidence type="ECO:0000313" key="9">
    <source>
        <dbReference type="Proteomes" id="UP000571950"/>
    </source>
</evidence>
<evidence type="ECO:0000313" key="8">
    <source>
        <dbReference type="EMBL" id="MBB3924895.1"/>
    </source>
</evidence>
<dbReference type="SUPFAM" id="SSF50037">
    <property type="entry name" value="C-terminal domain of transcriptional repressors"/>
    <property type="match status" value="1"/>
</dbReference>
<reference evidence="8 9" key="1">
    <citation type="submission" date="2020-08" db="EMBL/GenBank/DDBJ databases">
        <title>Genomic Encyclopedia of Type Strains, Phase IV (KMG-IV): sequencing the most valuable type-strain genomes for metagenomic binning, comparative biology and taxonomic classification.</title>
        <authorList>
            <person name="Goeker M."/>
        </authorList>
    </citation>
    <scope>NUCLEOTIDE SEQUENCE [LARGE SCALE GENOMIC DNA]</scope>
    <source>
        <strain evidence="8 9">DSM 26189</strain>
    </source>
</reference>
<sequence length="246" mass="25780">MPPLSQSAGPAIEIRFLPETGSTNADLRALAAGGAAEGLWLRAGRQSAGRGRMGRPWEGEEGNLYASTLIRLRPADPPAPTLALAVAVAVHEALADFVGAEAIAIKWPNDIMAGGAKLCGMLLERAGDAVIIGIGVNVAGAPALPDRQAASLRDLGAETADAQRVLEAIARHFARQVEQWRSFGVEPIARAWQDRAHAPGTPLAVLLPDGERIEGTFETLDRDGALILRLADGSSDVIHAGDVFLI</sequence>
<dbReference type="Gene3D" id="2.30.30.100">
    <property type="match status" value="1"/>
</dbReference>
<dbReference type="PANTHER" id="PTHR12835:SF5">
    <property type="entry name" value="BIOTIN--PROTEIN LIGASE"/>
    <property type="match status" value="1"/>
</dbReference>
<comment type="caution">
    <text evidence="8">The sequence shown here is derived from an EMBL/GenBank/DDBJ whole genome shotgun (WGS) entry which is preliminary data.</text>
</comment>
<dbReference type="Proteomes" id="UP000571950">
    <property type="component" value="Unassembled WGS sequence"/>
</dbReference>
<dbReference type="InterPro" id="IPR045864">
    <property type="entry name" value="aa-tRNA-synth_II/BPL/LPL"/>
</dbReference>
<gene>
    <name evidence="8" type="ORF">GGR43_000596</name>
</gene>
<organism evidence="8 9">
    <name type="scientific">Sphingobium jiangsuense</name>
    <dbReference type="NCBI Taxonomy" id="870476"/>
    <lineage>
        <taxon>Bacteria</taxon>
        <taxon>Pseudomonadati</taxon>
        <taxon>Pseudomonadota</taxon>
        <taxon>Alphaproteobacteria</taxon>
        <taxon>Sphingomonadales</taxon>
        <taxon>Sphingomonadaceae</taxon>
        <taxon>Sphingobium</taxon>
    </lineage>
</organism>
<dbReference type="Pfam" id="PF03099">
    <property type="entry name" value="BPL_LplA_LipB"/>
    <property type="match status" value="1"/>
</dbReference>
<dbReference type="Gene3D" id="3.30.930.10">
    <property type="entry name" value="Bira Bifunctional Protein, Domain 2"/>
    <property type="match status" value="1"/>
</dbReference>
<accession>A0A7W6BJM4</accession>
<dbReference type="Pfam" id="PF02237">
    <property type="entry name" value="BPL_C"/>
    <property type="match status" value="1"/>
</dbReference>
<dbReference type="EC" id="6.3.4.15" evidence="5"/>
<dbReference type="GO" id="GO:0005737">
    <property type="term" value="C:cytoplasm"/>
    <property type="evidence" value="ECO:0007669"/>
    <property type="project" value="TreeGrafter"/>
</dbReference>
<dbReference type="InterPro" id="IPR004143">
    <property type="entry name" value="BPL_LPL_catalytic"/>
</dbReference>
<dbReference type="InterPro" id="IPR003142">
    <property type="entry name" value="BPL_C"/>
</dbReference>
<keyword evidence="3" id="KW-0067">ATP-binding</keyword>
<dbReference type="PROSITE" id="PS51733">
    <property type="entry name" value="BPL_LPL_CATALYTIC"/>
    <property type="match status" value="1"/>
</dbReference>
<dbReference type="InterPro" id="IPR008988">
    <property type="entry name" value="Transcriptional_repressor_C"/>
</dbReference>
<evidence type="ECO:0000256" key="3">
    <source>
        <dbReference type="ARBA" id="ARBA00022840"/>
    </source>
</evidence>
<dbReference type="AlphaFoldDB" id="A0A7W6BJM4"/>
<evidence type="ECO:0000256" key="5">
    <source>
        <dbReference type="ARBA" id="ARBA00024227"/>
    </source>
</evidence>
<dbReference type="NCBIfam" id="TIGR00121">
    <property type="entry name" value="birA_ligase"/>
    <property type="match status" value="1"/>
</dbReference>
<evidence type="ECO:0000256" key="4">
    <source>
        <dbReference type="ARBA" id="ARBA00023267"/>
    </source>
</evidence>
<protein>
    <recommendedName>
        <fullName evidence="5">biotin--[biotin carboxyl-carrier protein] ligase</fullName>
        <ecNumber evidence="5">6.3.4.15</ecNumber>
    </recommendedName>
</protein>
<dbReference type="EMBL" id="JACIDT010000002">
    <property type="protein sequence ID" value="MBB3924895.1"/>
    <property type="molecule type" value="Genomic_DNA"/>
</dbReference>
<evidence type="ECO:0000256" key="2">
    <source>
        <dbReference type="ARBA" id="ARBA00022741"/>
    </source>
</evidence>
<dbReference type="InterPro" id="IPR004408">
    <property type="entry name" value="Biotin_CoA_COase_ligase"/>
</dbReference>
<dbReference type="CDD" id="cd16442">
    <property type="entry name" value="BPL"/>
    <property type="match status" value="1"/>
</dbReference>
<dbReference type="SUPFAM" id="SSF55681">
    <property type="entry name" value="Class II aaRS and biotin synthetases"/>
    <property type="match status" value="1"/>
</dbReference>
<evidence type="ECO:0000256" key="1">
    <source>
        <dbReference type="ARBA" id="ARBA00022598"/>
    </source>
</evidence>